<dbReference type="AlphaFoldDB" id="A0AAD2FHM4"/>
<proteinExistence type="predicted"/>
<gene>
    <name evidence="1" type="ORF">CYCCA115_LOCUS6490</name>
</gene>
<dbReference type="EMBL" id="CAKOGP040000779">
    <property type="protein sequence ID" value="CAJ1939225.1"/>
    <property type="molecule type" value="Genomic_DNA"/>
</dbReference>
<protein>
    <submittedName>
        <fullName evidence="1">Uncharacterized protein</fullName>
    </submittedName>
</protein>
<name>A0AAD2FHM4_9STRA</name>
<accession>A0AAD2FHM4</accession>
<sequence>MTIQKNELQRLGRIRFALFLKILLKLIDSDRLVQDQAKLIVSACIRQHRNGSNKYKNIMDAIELNLRGLVQENTWRSARHYAKVFERKHRNRIQHHAADDCGDQDLLEIEILQPFETNRSNDFEDCYYNDASQIHIPPEPETIGSSPATPNL</sequence>
<evidence type="ECO:0000313" key="2">
    <source>
        <dbReference type="Proteomes" id="UP001295423"/>
    </source>
</evidence>
<comment type="caution">
    <text evidence="1">The sequence shown here is derived from an EMBL/GenBank/DDBJ whole genome shotgun (WGS) entry which is preliminary data.</text>
</comment>
<keyword evidence="2" id="KW-1185">Reference proteome</keyword>
<reference evidence="1" key="1">
    <citation type="submission" date="2023-08" db="EMBL/GenBank/DDBJ databases">
        <authorList>
            <person name="Audoor S."/>
            <person name="Bilcke G."/>
        </authorList>
    </citation>
    <scope>NUCLEOTIDE SEQUENCE</scope>
</reference>
<organism evidence="1 2">
    <name type="scientific">Cylindrotheca closterium</name>
    <dbReference type="NCBI Taxonomy" id="2856"/>
    <lineage>
        <taxon>Eukaryota</taxon>
        <taxon>Sar</taxon>
        <taxon>Stramenopiles</taxon>
        <taxon>Ochrophyta</taxon>
        <taxon>Bacillariophyta</taxon>
        <taxon>Bacillariophyceae</taxon>
        <taxon>Bacillariophycidae</taxon>
        <taxon>Bacillariales</taxon>
        <taxon>Bacillariaceae</taxon>
        <taxon>Cylindrotheca</taxon>
    </lineage>
</organism>
<evidence type="ECO:0000313" key="1">
    <source>
        <dbReference type="EMBL" id="CAJ1939225.1"/>
    </source>
</evidence>
<dbReference type="Proteomes" id="UP001295423">
    <property type="component" value="Unassembled WGS sequence"/>
</dbReference>